<accession>A0A151J280</accession>
<dbReference type="STRING" id="471704.A0A151J280"/>
<organism evidence="2 3">
    <name type="scientific">Trachymyrmex cornetzi</name>
    <dbReference type="NCBI Taxonomy" id="471704"/>
    <lineage>
        <taxon>Eukaryota</taxon>
        <taxon>Metazoa</taxon>
        <taxon>Ecdysozoa</taxon>
        <taxon>Arthropoda</taxon>
        <taxon>Hexapoda</taxon>
        <taxon>Insecta</taxon>
        <taxon>Pterygota</taxon>
        <taxon>Neoptera</taxon>
        <taxon>Endopterygota</taxon>
        <taxon>Hymenoptera</taxon>
        <taxon>Apocrita</taxon>
        <taxon>Aculeata</taxon>
        <taxon>Formicoidea</taxon>
        <taxon>Formicidae</taxon>
        <taxon>Myrmicinae</taxon>
        <taxon>Trachymyrmex</taxon>
    </lineage>
</organism>
<dbReference type="PANTHER" id="PTHR33053">
    <property type="entry name" value="PROTEIN, PUTATIVE-RELATED"/>
    <property type="match status" value="1"/>
</dbReference>
<keyword evidence="3" id="KW-1185">Reference proteome</keyword>
<evidence type="ECO:0000256" key="1">
    <source>
        <dbReference type="SAM" id="SignalP"/>
    </source>
</evidence>
<evidence type="ECO:0000313" key="3">
    <source>
        <dbReference type="Proteomes" id="UP000078492"/>
    </source>
</evidence>
<proteinExistence type="predicted"/>
<dbReference type="EMBL" id="KQ980414">
    <property type="protein sequence ID" value="KYN16150.1"/>
    <property type="molecule type" value="Genomic_DNA"/>
</dbReference>
<keyword evidence="1" id="KW-0732">Signal</keyword>
<feature type="signal peptide" evidence="1">
    <location>
        <begin position="1"/>
        <end position="26"/>
    </location>
</feature>
<evidence type="ECO:0000313" key="2">
    <source>
        <dbReference type="EMBL" id="KYN16150.1"/>
    </source>
</evidence>
<evidence type="ECO:0008006" key="4">
    <source>
        <dbReference type="Google" id="ProtNLM"/>
    </source>
</evidence>
<feature type="non-terminal residue" evidence="2">
    <location>
        <position position="1"/>
    </location>
</feature>
<dbReference type="Proteomes" id="UP000078492">
    <property type="component" value="Unassembled WGS sequence"/>
</dbReference>
<sequence length="286" mass="32732">WAVQHHITHTALRALLFMLQKHPCFSTLSLDARTQLKTPKQVDIRTVVPGSYYHFDLEKSTRQIFSTKKIININCLKIAINIDGLPLTKSSQQQFWPILGSIIPHDNVFMIGLYFGYKKPQDANNFLKDFIIEAIDICQNGLNINGRQIACRIEALICDTPAKSFVLCVKGHSGYSSCTKCTTEGEYIENRMCFPEIYASLRSDNDFIQKTDDNYHKTNTTCSLLKIPYFRNLFDVPCSSSLIDIYSVYSLSDLKSWPLKNIVKKYVLLPDENDKFAVFPLIHTNN</sequence>
<feature type="chain" id="PRO_5007582493" description="Transposase domain-containing protein" evidence="1">
    <location>
        <begin position="27"/>
        <end position="286"/>
    </location>
</feature>
<dbReference type="AlphaFoldDB" id="A0A151J280"/>
<name>A0A151J280_9HYME</name>
<reference evidence="2 3" key="1">
    <citation type="submission" date="2015-09" db="EMBL/GenBank/DDBJ databases">
        <title>Trachymyrmex cornetzi WGS genome.</title>
        <authorList>
            <person name="Nygaard S."/>
            <person name="Hu H."/>
            <person name="Boomsma J."/>
            <person name="Zhang G."/>
        </authorList>
    </citation>
    <scope>NUCLEOTIDE SEQUENCE [LARGE SCALE GENOMIC DNA]</scope>
    <source>
        <strain evidence="2">Tcor2-1</strain>
        <tissue evidence="2">Whole body</tissue>
    </source>
</reference>
<protein>
    <recommendedName>
        <fullName evidence="4">Transposase domain-containing protein</fullName>
    </recommendedName>
</protein>
<gene>
    <name evidence="2" type="ORF">ALC57_11605</name>
</gene>